<keyword evidence="2" id="KW-1185">Reference proteome</keyword>
<dbReference type="GO" id="GO:0000136">
    <property type="term" value="C:mannan polymerase complex"/>
    <property type="evidence" value="ECO:0007669"/>
    <property type="project" value="TreeGrafter"/>
</dbReference>
<protein>
    <recommendedName>
        <fullName evidence="3">Alpha 1,4-glycosyltransferase domain-containing protein</fullName>
    </recommendedName>
</protein>
<dbReference type="Gene3D" id="3.90.550.20">
    <property type="match status" value="1"/>
</dbReference>
<evidence type="ECO:0008006" key="3">
    <source>
        <dbReference type="Google" id="ProtNLM"/>
    </source>
</evidence>
<dbReference type="InterPro" id="IPR007577">
    <property type="entry name" value="GlycoTrfase_DXD_sugar-bd_CS"/>
</dbReference>
<gene>
    <name evidence="1" type="ORF">THAOC_11465</name>
</gene>
<organism evidence="1 2">
    <name type="scientific">Thalassiosira oceanica</name>
    <name type="common">Marine diatom</name>
    <dbReference type="NCBI Taxonomy" id="159749"/>
    <lineage>
        <taxon>Eukaryota</taxon>
        <taxon>Sar</taxon>
        <taxon>Stramenopiles</taxon>
        <taxon>Ochrophyta</taxon>
        <taxon>Bacillariophyta</taxon>
        <taxon>Coscinodiscophyceae</taxon>
        <taxon>Thalassiosirophycidae</taxon>
        <taxon>Thalassiosirales</taxon>
        <taxon>Thalassiosiraceae</taxon>
        <taxon>Thalassiosira</taxon>
    </lineage>
</organism>
<dbReference type="PANTHER" id="PTHR31834:SF1">
    <property type="entry name" value="INITIATION-SPECIFIC ALPHA-1,6-MANNOSYLTRANSFERASE"/>
    <property type="match status" value="1"/>
</dbReference>
<reference evidence="1 2" key="1">
    <citation type="journal article" date="2012" name="Genome Biol.">
        <title>Genome and low-iron response of an oceanic diatom adapted to chronic iron limitation.</title>
        <authorList>
            <person name="Lommer M."/>
            <person name="Specht M."/>
            <person name="Roy A.S."/>
            <person name="Kraemer L."/>
            <person name="Andreson R."/>
            <person name="Gutowska M.A."/>
            <person name="Wolf J."/>
            <person name="Bergner S.V."/>
            <person name="Schilhabel M.B."/>
            <person name="Klostermeier U.C."/>
            <person name="Beiko R.G."/>
            <person name="Rosenstiel P."/>
            <person name="Hippler M."/>
            <person name="Laroche J."/>
        </authorList>
    </citation>
    <scope>NUCLEOTIDE SEQUENCE [LARGE SCALE GENOMIC DNA]</scope>
    <source>
        <strain evidence="1 2">CCMP1005</strain>
    </source>
</reference>
<dbReference type="EMBL" id="AGNL01013012">
    <property type="protein sequence ID" value="EJK67494.1"/>
    <property type="molecule type" value="Genomic_DNA"/>
</dbReference>
<sequence length="457" mass="51882">MQRPRPLRARPQRSFLSALLGACTLYPITFSWVQLAGKYGGGTADPENAPTVSGSCPSCSLHPYHHDGTLVWHRPIPDRVIPAGWEDDWMLRWKAEQFDSNSTRVPRCVMDEGPGNPYDDGVLCEMPGYIPARIVDGKKHKIPRVIFLSWFTRKIGRAMFTSIMSLVTINPEYEVILFVDDDVDRFVCESVGEDFALPLFSRVRRAAGAMRIDIWRLLVMQKYGGVYLDSDLSALAKLPIEEGDTAVSGVCGFGYLPADDAGETKIGGALEHWSMCFSRGHPFINKAVEHLKRNLREPEYLMRNDTPEAKVEDSFTMRLTGPAMYQSALIEILNEAKCKEEVQEDGDEGGRNYADALKEPEKSCEDMATFREWFPEGLRLFDWLNLNQTVTHKVFYPGGSWLKETEDFHGYSRYDNDSPSEYVEAPDLSFCDADSMTKRRYERQEAWAEAVKHKANQ</sequence>
<dbReference type="SUPFAM" id="SSF53448">
    <property type="entry name" value="Nucleotide-diphospho-sugar transferases"/>
    <property type="match status" value="1"/>
</dbReference>
<comment type="caution">
    <text evidence="1">The sequence shown here is derived from an EMBL/GenBank/DDBJ whole genome shotgun (WGS) entry which is preliminary data.</text>
</comment>
<name>K0SR58_THAOC</name>
<dbReference type="InterPro" id="IPR039367">
    <property type="entry name" value="Och1-like"/>
</dbReference>
<dbReference type="PANTHER" id="PTHR31834">
    <property type="entry name" value="INITIATION-SPECIFIC ALPHA-1,6-MANNOSYLTRANSFERASE"/>
    <property type="match status" value="1"/>
</dbReference>
<dbReference type="AlphaFoldDB" id="K0SR58"/>
<dbReference type="Proteomes" id="UP000266841">
    <property type="component" value="Unassembled WGS sequence"/>
</dbReference>
<evidence type="ECO:0000313" key="1">
    <source>
        <dbReference type="EMBL" id="EJK67494.1"/>
    </source>
</evidence>
<dbReference type="GO" id="GO:0000009">
    <property type="term" value="F:alpha-1,6-mannosyltransferase activity"/>
    <property type="evidence" value="ECO:0007669"/>
    <property type="project" value="InterPro"/>
</dbReference>
<accession>K0SR58</accession>
<dbReference type="Pfam" id="PF04488">
    <property type="entry name" value="Gly_transf_sug"/>
    <property type="match status" value="1"/>
</dbReference>
<dbReference type="InterPro" id="IPR029044">
    <property type="entry name" value="Nucleotide-diphossugar_trans"/>
</dbReference>
<dbReference type="GO" id="GO:0006487">
    <property type="term" value="P:protein N-linked glycosylation"/>
    <property type="evidence" value="ECO:0007669"/>
    <property type="project" value="TreeGrafter"/>
</dbReference>
<dbReference type="OrthoDB" id="45532at2759"/>
<proteinExistence type="predicted"/>
<evidence type="ECO:0000313" key="2">
    <source>
        <dbReference type="Proteomes" id="UP000266841"/>
    </source>
</evidence>